<accession>Q24X36</accession>
<dbReference type="Gene3D" id="3.30.70.20">
    <property type="match status" value="1"/>
</dbReference>
<evidence type="ECO:0000259" key="4">
    <source>
        <dbReference type="PROSITE" id="PS51379"/>
    </source>
</evidence>
<dbReference type="HOGENOM" id="CLU_072599_2_0_9"/>
<gene>
    <name evidence="5" type="ordered locus">DSY1617</name>
</gene>
<evidence type="ECO:0000256" key="3">
    <source>
        <dbReference type="ARBA" id="ARBA00023014"/>
    </source>
</evidence>
<dbReference type="InterPro" id="IPR006067">
    <property type="entry name" value="NO2/SO3_Rdtase_4Fe4S_dom"/>
</dbReference>
<dbReference type="KEGG" id="dsy:DSY1617"/>
<dbReference type="PROSITE" id="PS51379">
    <property type="entry name" value="4FE4S_FER_2"/>
    <property type="match status" value="2"/>
</dbReference>
<dbReference type="GO" id="GO:0016491">
    <property type="term" value="F:oxidoreductase activity"/>
    <property type="evidence" value="ECO:0007669"/>
    <property type="project" value="InterPro"/>
</dbReference>
<protein>
    <recommendedName>
        <fullName evidence="4">4Fe-4S ferredoxin-type domain-containing protein</fullName>
    </recommendedName>
</protein>
<dbReference type="Gene3D" id="3.30.413.10">
    <property type="entry name" value="Sulfite Reductase Hemoprotein, domain 1"/>
    <property type="match status" value="1"/>
</dbReference>
<evidence type="ECO:0000313" key="5">
    <source>
        <dbReference type="EMBL" id="BAE83406.1"/>
    </source>
</evidence>
<dbReference type="Pfam" id="PF01077">
    <property type="entry name" value="NIR_SIR"/>
    <property type="match status" value="1"/>
</dbReference>
<dbReference type="Pfam" id="PF00037">
    <property type="entry name" value="Fer4"/>
    <property type="match status" value="1"/>
</dbReference>
<dbReference type="GO" id="GO:0020037">
    <property type="term" value="F:heme binding"/>
    <property type="evidence" value="ECO:0007669"/>
    <property type="project" value="InterPro"/>
</dbReference>
<dbReference type="InterPro" id="IPR017900">
    <property type="entry name" value="4Fe4S_Fe_S_CS"/>
</dbReference>
<dbReference type="GO" id="GO:0046872">
    <property type="term" value="F:metal ion binding"/>
    <property type="evidence" value="ECO:0007669"/>
    <property type="project" value="UniProtKB-KW"/>
</dbReference>
<evidence type="ECO:0000313" key="6">
    <source>
        <dbReference type="Proteomes" id="UP000001946"/>
    </source>
</evidence>
<evidence type="ECO:0000256" key="1">
    <source>
        <dbReference type="ARBA" id="ARBA00022723"/>
    </source>
</evidence>
<dbReference type="EMBL" id="AP008230">
    <property type="protein sequence ID" value="BAE83406.1"/>
    <property type="molecule type" value="Genomic_DNA"/>
</dbReference>
<sequence length="206" mass="23027">MMSNGGGIMIDHPGFVLEHCRRNCGKSAQDWSLLHQQLEQMLKNLDLLSHLKQKFPVIHYHHLPKISIAGCPNACSQPQIKDIGLTGFLMPKLTEAGCTGCQACCRSCQEGALSWQGELEFEPTKCIGCGDCVRSCPTDKILPGESGWTLHLGGRLGRHPQLARLSREKLQTSELPRIIGRILEDYIDNGLPQERLTHFLDRRPHL</sequence>
<dbReference type="STRING" id="138119.DSY1617"/>
<evidence type="ECO:0000256" key="2">
    <source>
        <dbReference type="ARBA" id="ARBA00023004"/>
    </source>
</evidence>
<dbReference type="GO" id="GO:0051536">
    <property type="term" value="F:iron-sulfur cluster binding"/>
    <property type="evidence" value="ECO:0007669"/>
    <property type="project" value="UniProtKB-KW"/>
</dbReference>
<feature type="domain" description="4Fe-4S ferredoxin-type" evidence="4">
    <location>
        <begin position="89"/>
        <end position="116"/>
    </location>
</feature>
<keyword evidence="2" id="KW-0408">Iron</keyword>
<keyword evidence="3" id="KW-0411">Iron-sulfur</keyword>
<dbReference type="eggNOG" id="COG2221">
    <property type="taxonomic scope" value="Bacteria"/>
</dbReference>
<dbReference type="PROSITE" id="PS00198">
    <property type="entry name" value="4FE4S_FER_1"/>
    <property type="match status" value="1"/>
</dbReference>
<dbReference type="SUPFAM" id="SSF56014">
    <property type="entry name" value="Nitrite and sulphite reductase 4Fe-4S domain-like"/>
    <property type="match status" value="1"/>
</dbReference>
<reference evidence="5 6" key="1">
    <citation type="journal article" date="2006" name="J. Bacteriol.">
        <title>Complete genome sequence of the dehalorespiring bacterium Desulfitobacterium hafniense Y51 and comparison with Dehalococcoides ethenogenes 195.</title>
        <authorList>
            <person name="Nonaka H."/>
            <person name="Keresztes G."/>
            <person name="Shinoda Y."/>
            <person name="Ikenaga Y."/>
            <person name="Abe M."/>
            <person name="Naito K."/>
            <person name="Inatomi K."/>
            <person name="Furukawa K."/>
            <person name="Inui M."/>
            <person name="Yukawa H."/>
        </authorList>
    </citation>
    <scope>NUCLEOTIDE SEQUENCE [LARGE SCALE GENOMIC DNA]</scope>
    <source>
        <strain evidence="5 6">Y51</strain>
    </source>
</reference>
<organism evidence="5 6">
    <name type="scientific">Desulfitobacterium hafniense (strain Y51)</name>
    <dbReference type="NCBI Taxonomy" id="138119"/>
    <lineage>
        <taxon>Bacteria</taxon>
        <taxon>Bacillati</taxon>
        <taxon>Bacillota</taxon>
        <taxon>Clostridia</taxon>
        <taxon>Eubacteriales</taxon>
        <taxon>Desulfitobacteriaceae</taxon>
        <taxon>Desulfitobacterium</taxon>
    </lineage>
</organism>
<dbReference type="InterPro" id="IPR017896">
    <property type="entry name" value="4Fe4S_Fe-S-bd"/>
</dbReference>
<dbReference type="Proteomes" id="UP000001946">
    <property type="component" value="Chromosome"/>
</dbReference>
<name>Q24X36_DESHY</name>
<dbReference type="AlphaFoldDB" id="Q24X36"/>
<proteinExistence type="predicted"/>
<dbReference type="SUPFAM" id="SSF54862">
    <property type="entry name" value="4Fe-4S ferredoxins"/>
    <property type="match status" value="1"/>
</dbReference>
<feature type="domain" description="4Fe-4S ferredoxin-type" evidence="4">
    <location>
        <begin position="117"/>
        <end position="146"/>
    </location>
</feature>
<keyword evidence="1" id="KW-0479">Metal-binding</keyword>
<dbReference type="InterPro" id="IPR045854">
    <property type="entry name" value="NO2/SO3_Rdtase_4Fe4S_sf"/>
</dbReference>
<keyword evidence="6" id="KW-1185">Reference proteome</keyword>